<dbReference type="EC" id="4.1.2.25" evidence="6"/>
<dbReference type="Pfam" id="PF02152">
    <property type="entry name" value="FolB"/>
    <property type="match status" value="1"/>
</dbReference>
<comment type="pathway">
    <text evidence="2 6">Cofactor biosynthesis; tetrahydrofolate biosynthesis; 2-amino-4-hydroxy-6-hydroxymethyl-7,8-dihydropteridine diphosphate from 7,8-dihydroneopterin triphosphate: step 3/4.</text>
</comment>
<evidence type="ECO:0000256" key="1">
    <source>
        <dbReference type="ARBA" id="ARBA00001353"/>
    </source>
</evidence>
<keyword evidence="4 6" id="KW-0289">Folate biosynthesis</keyword>
<dbReference type="FunFam" id="3.30.1130.10:FF:000003">
    <property type="entry name" value="7,8-dihydroneopterin aldolase"/>
    <property type="match status" value="1"/>
</dbReference>
<dbReference type="SMART" id="SM00905">
    <property type="entry name" value="FolB"/>
    <property type="match status" value="1"/>
</dbReference>
<gene>
    <name evidence="8" type="primary">folB</name>
    <name evidence="8" type="ORF">DI565_11520</name>
</gene>
<evidence type="ECO:0000256" key="4">
    <source>
        <dbReference type="ARBA" id="ARBA00022909"/>
    </source>
</evidence>
<accession>A0A2W5KDU7</accession>
<organism evidence="8 9">
    <name type="scientific">Ancylobacter novellus</name>
    <name type="common">Thiobacillus novellus</name>
    <dbReference type="NCBI Taxonomy" id="921"/>
    <lineage>
        <taxon>Bacteria</taxon>
        <taxon>Pseudomonadati</taxon>
        <taxon>Pseudomonadota</taxon>
        <taxon>Alphaproteobacteria</taxon>
        <taxon>Hyphomicrobiales</taxon>
        <taxon>Xanthobacteraceae</taxon>
        <taxon>Ancylobacter</taxon>
    </lineage>
</organism>
<dbReference type="GO" id="GO:0005737">
    <property type="term" value="C:cytoplasm"/>
    <property type="evidence" value="ECO:0007669"/>
    <property type="project" value="TreeGrafter"/>
</dbReference>
<dbReference type="AlphaFoldDB" id="A0A2W5KDU7"/>
<dbReference type="UniPathway" id="UPA00077">
    <property type="reaction ID" value="UER00154"/>
</dbReference>
<dbReference type="Proteomes" id="UP000249577">
    <property type="component" value="Unassembled WGS sequence"/>
</dbReference>
<evidence type="ECO:0000256" key="6">
    <source>
        <dbReference type="RuleBase" id="RU362079"/>
    </source>
</evidence>
<evidence type="ECO:0000313" key="8">
    <source>
        <dbReference type="EMBL" id="PZQ15051.1"/>
    </source>
</evidence>
<dbReference type="PANTHER" id="PTHR42844:SF1">
    <property type="entry name" value="DIHYDRONEOPTERIN ALDOLASE 1-RELATED"/>
    <property type="match status" value="1"/>
</dbReference>
<sequence>MSDRIFIRGIQVHAYHGVFEEEHRLGQKFLFDVDYWVEAQPYAQADDFSGAVSYADVHDVVIAVAKGPRINLIEALAERIAEQLLASFPTIEQVRVEVHKPGAPIAGVFSDVGVEILRRRSGA</sequence>
<dbReference type="Gene3D" id="3.30.1130.10">
    <property type="match status" value="1"/>
</dbReference>
<dbReference type="GO" id="GO:0046656">
    <property type="term" value="P:folic acid biosynthetic process"/>
    <property type="evidence" value="ECO:0007669"/>
    <property type="project" value="UniProtKB-UniRule"/>
</dbReference>
<dbReference type="PANTHER" id="PTHR42844">
    <property type="entry name" value="DIHYDRONEOPTERIN ALDOLASE 1-RELATED"/>
    <property type="match status" value="1"/>
</dbReference>
<dbReference type="EMBL" id="QFPN01000005">
    <property type="protein sequence ID" value="PZQ15051.1"/>
    <property type="molecule type" value="Genomic_DNA"/>
</dbReference>
<evidence type="ECO:0000256" key="5">
    <source>
        <dbReference type="ARBA" id="ARBA00023239"/>
    </source>
</evidence>
<proteinExistence type="inferred from homology"/>
<dbReference type="InterPro" id="IPR043133">
    <property type="entry name" value="GTP-CH-I_C/QueF"/>
</dbReference>
<dbReference type="NCBIfam" id="TIGR00526">
    <property type="entry name" value="folB_dom"/>
    <property type="match status" value="1"/>
</dbReference>
<evidence type="ECO:0000259" key="7">
    <source>
        <dbReference type="SMART" id="SM00905"/>
    </source>
</evidence>
<dbReference type="InterPro" id="IPR006156">
    <property type="entry name" value="Dihydroneopterin_aldolase"/>
</dbReference>
<comment type="caution">
    <text evidence="8">The sequence shown here is derived from an EMBL/GenBank/DDBJ whole genome shotgun (WGS) entry which is preliminary data.</text>
</comment>
<comment type="similarity">
    <text evidence="3 6">Belongs to the DHNA family.</text>
</comment>
<evidence type="ECO:0000313" key="9">
    <source>
        <dbReference type="Proteomes" id="UP000249577"/>
    </source>
</evidence>
<dbReference type="CDD" id="cd00534">
    <property type="entry name" value="DHNA_DHNTPE"/>
    <property type="match status" value="1"/>
</dbReference>
<keyword evidence="5 6" id="KW-0456">Lyase</keyword>
<evidence type="ECO:0000256" key="2">
    <source>
        <dbReference type="ARBA" id="ARBA00005013"/>
    </source>
</evidence>
<dbReference type="NCBIfam" id="TIGR00525">
    <property type="entry name" value="folB"/>
    <property type="match status" value="1"/>
</dbReference>
<feature type="domain" description="Dihydroneopterin aldolase/epimerase" evidence="7">
    <location>
        <begin position="5"/>
        <end position="118"/>
    </location>
</feature>
<name>A0A2W5KDU7_ANCNO</name>
<dbReference type="InterPro" id="IPR006157">
    <property type="entry name" value="FolB_dom"/>
</dbReference>
<evidence type="ECO:0000256" key="3">
    <source>
        <dbReference type="ARBA" id="ARBA00005708"/>
    </source>
</evidence>
<reference evidence="8 9" key="1">
    <citation type="submission" date="2017-08" db="EMBL/GenBank/DDBJ databases">
        <title>Infants hospitalized years apart are colonized by the same room-sourced microbial strains.</title>
        <authorList>
            <person name="Brooks B."/>
            <person name="Olm M.R."/>
            <person name="Firek B.A."/>
            <person name="Baker R."/>
            <person name="Thomas B.C."/>
            <person name="Morowitz M.J."/>
            <person name="Banfield J.F."/>
        </authorList>
    </citation>
    <scope>NUCLEOTIDE SEQUENCE [LARGE SCALE GENOMIC DNA]</scope>
    <source>
        <strain evidence="8">S2_005_003_R2_43</strain>
    </source>
</reference>
<comment type="catalytic activity">
    <reaction evidence="1 6">
        <text>7,8-dihydroneopterin = 6-hydroxymethyl-7,8-dihydropterin + glycolaldehyde</text>
        <dbReference type="Rhea" id="RHEA:10540"/>
        <dbReference type="ChEBI" id="CHEBI:17001"/>
        <dbReference type="ChEBI" id="CHEBI:17071"/>
        <dbReference type="ChEBI" id="CHEBI:44841"/>
        <dbReference type="EC" id="4.1.2.25"/>
    </reaction>
</comment>
<protein>
    <recommendedName>
        <fullName evidence="6">7,8-dihydroneopterin aldolase</fullName>
        <ecNumber evidence="6">4.1.2.25</ecNumber>
    </recommendedName>
</protein>
<dbReference type="GO" id="GO:0046654">
    <property type="term" value="P:tetrahydrofolate biosynthetic process"/>
    <property type="evidence" value="ECO:0007669"/>
    <property type="project" value="UniProtKB-UniRule"/>
</dbReference>
<dbReference type="SUPFAM" id="SSF55620">
    <property type="entry name" value="Tetrahydrobiopterin biosynthesis enzymes-like"/>
    <property type="match status" value="1"/>
</dbReference>
<comment type="function">
    <text evidence="6">Catalyzes the conversion of 7,8-dihydroneopterin to 6-hydroxymethyl-7,8-dihydropterin.</text>
</comment>
<dbReference type="GO" id="GO:0004150">
    <property type="term" value="F:dihydroneopterin aldolase activity"/>
    <property type="evidence" value="ECO:0007669"/>
    <property type="project" value="UniProtKB-UniRule"/>
</dbReference>